<feature type="transmembrane region" description="Helical" evidence="5">
    <location>
        <begin position="164"/>
        <end position="183"/>
    </location>
</feature>
<evidence type="ECO:0000313" key="8">
    <source>
        <dbReference type="Proteomes" id="UP000026714"/>
    </source>
</evidence>
<feature type="transmembrane region" description="Helical" evidence="5">
    <location>
        <begin position="337"/>
        <end position="359"/>
    </location>
</feature>
<evidence type="ECO:0000256" key="5">
    <source>
        <dbReference type="SAM" id="Phobius"/>
    </source>
</evidence>
<keyword evidence="8" id="KW-1185">Reference proteome</keyword>
<feature type="transmembrane region" description="Helical" evidence="5">
    <location>
        <begin position="195"/>
        <end position="217"/>
    </location>
</feature>
<feature type="domain" description="Cation/H+ exchanger transmembrane" evidence="6">
    <location>
        <begin position="60"/>
        <end position="416"/>
    </location>
</feature>
<evidence type="ECO:0000313" key="7">
    <source>
        <dbReference type="EMBL" id="KDB54081.1"/>
    </source>
</evidence>
<dbReference type="eggNOG" id="COG0475">
    <property type="taxonomic scope" value="Bacteria"/>
</dbReference>
<feature type="transmembrane region" description="Helical" evidence="5">
    <location>
        <begin position="310"/>
        <end position="331"/>
    </location>
</feature>
<dbReference type="Pfam" id="PF00999">
    <property type="entry name" value="Na_H_Exchanger"/>
    <property type="match status" value="1"/>
</dbReference>
<evidence type="ECO:0000256" key="2">
    <source>
        <dbReference type="ARBA" id="ARBA00022692"/>
    </source>
</evidence>
<accession>A0A059KRN8</accession>
<feature type="transmembrane region" description="Helical" evidence="5">
    <location>
        <begin position="229"/>
        <end position="251"/>
    </location>
</feature>
<dbReference type="InterPro" id="IPR038770">
    <property type="entry name" value="Na+/solute_symporter_sf"/>
</dbReference>
<comment type="subcellular location">
    <subcellularLocation>
        <location evidence="1">Membrane</location>
        <topology evidence="1">Multi-pass membrane protein</topology>
    </subcellularLocation>
</comment>
<protein>
    <recommendedName>
        <fullName evidence="6">Cation/H+ exchanger transmembrane domain-containing protein</fullName>
    </recommendedName>
</protein>
<dbReference type="InterPro" id="IPR006153">
    <property type="entry name" value="Cation/H_exchanger_TM"/>
</dbReference>
<dbReference type="GO" id="GO:0015297">
    <property type="term" value="F:antiporter activity"/>
    <property type="evidence" value="ECO:0007669"/>
    <property type="project" value="InterPro"/>
</dbReference>
<reference evidence="7 8" key="1">
    <citation type="journal article" date="2014" name="FEMS Microbiol. Ecol.">
        <title>Sphaerotilus natans encrusted with nanoball-shaped Fe(III) oxide minerals formed by nitrate-reducing mixotrophic Fe(II) oxidation.</title>
        <authorList>
            <person name="Park S."/>
            <person name="Kim D.H."/>
            <person name="Lee J.H."/>
            <person name="Hur H.G."/>
        </authorList>
    </citation>
    <scope>NUCLEOTIDE SEQUENCE [LARGE SCALE GENOMIC DNA]</scope>
    <source>
        <strain evidence="7 8">DSM 6575</strain>
    </source>
</reference>
<feature type="transmembrane region" description="Helical" evidence="5">
    <location>
        <begin position="406"/>
        <end position="428"/>
    </location>
</feature>
<feature type="transmembrane region" description="Helical" evidence="5">
    <location>
        <begin position="371"/>
        <end position="394"/>
    </location>
</feature>
<gene>
    <name evidence="7" type="ORF">X805_03040</name>
</gene>
<dbReference type="STRING" id="34103.SAMN05421778_10496"/>
<keyword evidence="3 5" id="KW-1133">Transmembrane helix</keyword>
<evidence type="ECO:0000256" key="1">
    <source>
        <dbReference type="ARBA" id="ARBA00004141"/>
    </source>
</evidence>
<feature type="transmembrane region" description="Helical" evidence="5">
    <location>
        <begin position="281"/>
        <end position="298"/>
    </location>
</feature>
<dbReference type="GO" id="GO:1902600">
    <property type="term" value="P:proton transmembrane transport"/>
    <property type="evidence" value="ECO:0007669"/>
    <property type="project" value="InterPro"/>
</dbReference>
<dbReference type="GO" id="GO:0016020">
    <property type="term" value="C:membrane"/>
    <property type="evidence" value="ECO:0007669"/>
    <property type="project" value="UniProtKB-SubCell"/>
</dbReference>
<comment type="caution">
    <text evidence="7">The sequence shown here is derived from an EMBL/GenBank/DDBJ whole genome shotgun (WGS) entry which is preliminary data.</text>
</comment>
<proteinExistence type="predicted"/>
<evidence type="ECO:0000256" key="4">
    <source>
        <dbReference type="ARBA" id="ARBA00023136"/>
    </source>
</evidence>
<evidence type="ECO:0000259" key="6">
    <source>
        <dbReference type="Pfam" id="PF00999"/>
    </source>
</evidence>
<dbReference type="Gene3D" id="1.20.1530.20">
    <property type="match status" value="1"/>
</dbReference>
<dbReference type="PANTHER" id="PTHR43021">
    <property type="entry name" value="NA(+)/H(+) ANTIPORTER-RELATED"/>
    <property type="match status" value="1"/>
</dbReference>
<organism evidence="7 8">
    <name type="scientific">Sphaerotilus natans subsp. natans DSM 6575</name>
    <dbReference type="NCBI Taxonomy" id="1286631"/>
    <lineage>
        <taxon>Bacteria</taxon>
        <taxon>Pseudomonadati</taxon>
        <taxon>Pseudomonadota</taxon>
        <taxon>Betaproteobacteria</taxon>
        <taxon>Burkholderiales</taxon>
        <taxon>Sphaerotilaceae</taxon>
        <taxon>Sphaerotilus</taxon>
    </lineage>
</organism>
<dbReference type="EMBL" id="AZRA01000007">
    <property type="protein sequence ID" value="KDB54081.1"/>
    <property type="molecule type" value="Genomic_DNA"/>
</dbReference>
<dbReference type="AlphaFoldDB" id="A0A059KRN8"/>
<feature type="transmembrane region" description="Helical" evidence="5">
    <location>
        <begin position="142"/>
        <end position="158"/>
    </location>
</feature>
<keyword evidence="4 5" id="KW-0472">Membrane</keyword>
<evidence type="ECO:0000256" key="3">
    <source>
        <dbReference type="ARBA" id="ARBA00022989"/>
    </source>
</evidence>
<dbReference type="PANTHER" id="PTHR43021:SF2">
    <property type="entry name" value="CATION_H+ EXCHANGER DOMAIN-CONTAINING PROTEIN"/>
    <property type="match status" value="1"/>
</dbReference>
<keyword evidence="2 5" id="KW-0812">Transmembrane</keyword>
<name>A0A059KRN8_9BURK</name>
<feature type="transmembrane region" description="Helical" evidence="5">
    <location>
        <begin position="78"/>
        <end position="97"/>
    </location>
</feature>
<feature type="transmembrane region" description="Helical" evidence="5">
    <location>
        <begin position="48"/>
        <end position="66"/>
    </location>
</feature>
<dbReference type="Proteomes" id="UP000026714">
    <property type="component" value="Unassembled WGS sequence"/>
</dbReference>
<sequence length="440" mass="45725">MSRIALSDTMARLLPASEDLNALEPTSAGAATDWGREIALWPIEALRGADPVLGLAVLMIIALLAGEAVRRATGLPRALGAMLVGALASPLALSLVARAELDAWKPLIDLAVGLLVFELGARIRPRWLRDNPWLTLKSLAEALLSGLAVAGALVLLGIDHQSATLAGAVAMAGSPVITMAVLGELRPRGQVTERLLVMTAVNTVCAVLALSLWQIAVTLDADGFDWQPALAGVLYALCGSYLLGAFAGLLLERLSRQIRGTGLATLQLALVVIAAMLAAQFTVSPLLSLLVAGMVARARMGHRLQVEPQLGSGGTALTLLLLLTLGLLSTLDGLLGLWPLVAAIIGARLLAKVGTVLLLARPSGLGWRQSLGLGLALQPASSLPLLLTSATLGWPAHLPAPPAEPMQALLIALTLLQLSGPVWLQLGLRAVARESDARPD</sequence>
<dbReference type="RefSeq" id="WP_241461799.1">
    <property type="nucleotide sequence ID" value="NZ_AZRA01000007.1"/>
</dbReference>